<comment type="caution">
    <text evidence="2">The sequence shown here is derived from an EMBL/GenBank/DDBJ whole genome shotgun (WGS) entry which is preliminary data.</text>
</comment>
<proteinExistence type="predicted"/>
<protein>
    <submittedName>
        <fullName evidence="2">Uncharacterized protein</fullName>
    </submittedName>
</protein>
<organism evidence="2 3">
    <name type="scientific">Zophobas morio</name>
    <dbReference type="NCBI Taxonomy" id="2755281"/>
    <lineage>
        <taxon>Eukaryota</taxon>
        <taxon>Metazoa</taxon>
        <taxon>Ecdysozoa</taxon>
        <taxon>Arthropoda</taxon>
        <taxon>Hexapoda</taxon>
        <taxon>Insecta</taxon>
        <taxon>Pterygota</taxon>
        <taxon>Neoptera</taxon>
        <taxon>Endopterygota</taxon>
        <taxon>Coleoptera</taxon>
        <taxon>Polyphaga</taxon>
        <taxon>Cucujiformia</taxon>
        <taxon>Tenebrionidae</taxon>
        <taxon>Zophobas</taxon>
    </lineage>
</organism>
<accession>A0AA38ME69</accession>
<feature type="compositionally biased region" description="Basic residues" evidence="1">
    <location>
        <begin position="96"/>
        <end position="105"/>
    </location>
</feature>
<feature type="region of interest" description="Disordered" evidence="1">
    <location>
        <begin position="85"/>
        <end position="105"/>
    </location>
</feature>
<evidence type="ECO:0000313" key="3">
    <source>
        <dbReference type="Proteomes" id="UP001168821"/>
    </source>
</evidence>
<reference evidence="2" key="1">
    <citation type="journal article" date="2023" name="G3 (Bethesda)">
        <title>Whole genome assemblies of Zophobas morio and Tenebrio molitor.</title>
        <authorList>
            <person name="Kaur S."/>
            <person name="Stinson S.A."/>
            <person name="diCenzo G.C."/>
        </authorList>
    </citation>
    <scope>NUCLEOTIDE SEQUENCE</scope>
    <source>
        <strain evidence="2">QUZm001</strain>
    </source>
</reference>
<dbReference type="AlphaFoldDB" id="A0AA38ME69"/>
<keyword evidence="3" id="KW-1185">Reference proteome</keyword>
<dbReference type="Proteomes" id="UP001168821">
    <property type="component" value="Unassembled WGS sequence"/>
</dbReference>
<dbReference type="EMBL" id="JALNTZ010000004">
    <property type="protein sequence ID" value="KAJ3653720.1"/>
    <property type="molecule type" value="Genomic_DNA"/>
</dbReference>
<evidence type="ECO:0000256" key="1">
    <source>
        <dbReference type="SAM" id="MobiDB-lite"/>
    </source>
</evidence>
<name>A0AA38ME69_9CUCU</name>
<gene>
    <name evidence="2" type="ORF">Zmor_012957</name>
</gene>
<evidence type="ECO:0000313" key="2">
    <source>
        <dbReference type="EMBL" id="KAJ3653720.1"/>
    </source>
</evidence>
<sequence>MDLRRTFRLEIVIGGTSPPEYIDRNNRGPDSPKRLNYIAPEAGANRVTSMGIMKRNDYTLPEAVPLTRLRCSSFFKESHRRNYPQTLRFNPEKSPKGRRRLNNVN</sequence>